<dbReference type="AlphaFoldDB" id="U2YIN4"/>
<dbReference type="Proteomes" id="UP000016568">
    <property type="component" value="Unassembled WGS sequence"/>
</dbReference>
<feature type="chain" id="PRO_5030177701" description="17 kDa surface antigen" evidence="3">
    <location>
        <begin position="28"/>
        <end position="255"/>
    </location>
</feature>
<protein>
    <recommendedName>
        <fullName evidence="6">17 kDa surface antigen</fullName>
    </recommendedName>
</protein>
<keyword evidence="2" id="KW-0812">Transmembrane</keyword>
<name>U2YIN4_9SPHN</name>
<keyword evidence="3" id="KW-0732">Signal</keyword>
<feature type="region of interest" description="Disordered" evidence="1">
    <location>
        <begin position="211"/>
        <end position="238"/>
    </location>
</feature>
<evidence type="ECO:0008006" key="6">
    <source>
        <dbReference type="Google" id="ProtNLM"/>
    </source>
</evidence>
<evidence type="ECO:0000256" key="1">
    <source>
        <dbReference type="SAM" id="MobiDB-lite"/>
    </source>
</evidence>
<feature type="signal peptide" evidence="3">
    <location>
        <begin position="1"/>
        <end position="27"/>
    </location>
</feature>
<dbReference type="eggNOG" id="ENOG50317SD">
    <property type="taxonomic scope" value="Bacteria"/>
</dbReference>
<reference evidence="4 5" key="1">
    <citation type="submission" date="2013-09" db="EMBL/GenBank/DDBJ databases">
        <title>Whole genome shotgun sequence of Novosphingobium tardaugens NBRC 16725.</title>
        <authorList>
            <person name="Isaki S."/>
            <person name="Hosoyama A."/>
            <person name="Tsuchikane K."/>
            <person name="Katsumata H."/>
            <person name="Ando Y."/>
            <person name="Yamazaki S."/>
            <person name="Fujita N."/>
        </authorList>
    </citation>
    <scope>NUCLEOTIDE SEQUENCE [LARGE SCALE GENOMIC DNA]</scope>
    <source>
        <strain evidence="4 5">NBRC 16725</strain>
    </source>
</reference>
<evidence type="ECO:0000313" key="5">
    <source>
        <dbReference type="Proteomes" id="UP000016568"/>
    </source>
</evidence>
<dbReference type="RefSeq" id="WP_021689117.1">
    <property type="nucleotide sequence ID" value="NZ_BASZ01000002.1"/>
</dbReference>
<dbReference type="KEGG" id="ntd:EGO55_01000"/>
<evidence type="ECO:0000256" key="3">
    <source>
        <dbReference type="SAM" id="SignalP"/>
    </source>
</evidence>
<accession>U2YIN4</accession>
<keyword evidence="2" id="KW-1133">Transmembrane helix</keyword>
<feature type="transmembrane region" description="Helical" evidence="2">
    <location>
        <begin position="81"/>
        <end position="100"/>
    </location>
</feature>
<gene>
    <name evidence="4" type="ORF">NT2_02_02920</name>
</gene>
<keyword evidence="5" id="KW-1185">Reference proteome</keyword>
<feature type="region of interest" description="Disordered" evidence="1">
    <location>
        <begin position="103"/>
        <end position="152"/>
    </location>
</feature>
<evidence type="ECO:0000313" key="4">
    <source>
        <dbReference type="EMBL" id="GAD48210.1"/>
    </source>
</evidence>
<evidence type="ECO:0000256" key="2">
    <source>
        <dbReference type="SAM" id="Phobius"/>
    </source>
</evidence>
<feature type="compositionally biased region" description="Polar residues" evidence="1">
    <location>
        <begin position="138"/>
        <end position="148"/>
    </location>
</feature>
<feature type="compositionally biased region" description="Basic and acidic residues" evidence="1">
    <location>
        <begin position="103"/>
        <end position="137"/>
    </location>
</feature>
<proteinExistence type="predicted"/>
<organism evidence="4 5">
    <name type="scientific">Caenibius tardaugens NBRC 16725</name>
    <dbReference type="NCBI Taxonomy" id="1219035"/>
    <lineage>
        <taxon>Bacteria</taxon>
        <taxon>Pseudomonadati</taxon>
        <taxon>Pseudomonadota</taxon>
        <taxon>Alphaproteobacteria</taxon>
        <taxon>Sphingomonadales</taxon>
        <taxon>Erythrobacteraceae</taxon>
        <taxon>Caenibius</taxon>
    </lineage>
</organism>
<sequence>MGRFSSRFAAFTALAASVSMAATPAIAAPLPVVAQSPAPAFAVLHAQADDGSVVENSRGWGRYPSYGRYKRHRGGIDGGDVLAGVLILGGIAAVAAAASNSKKDSDYRDRDYRGDDYRADNDGYRTSDPDYRGDDYNYRQSQDGTYSQGRGIDGAVDQCVAEVERKDSVDNVEGVQRSGNGWSVNGTLRDGRSFSCAIDSGGRIGGIRYSGDSASMDYRSGDDRYGDASPDNGQWSDDAYARARDAQGPVYRDGI</sequence>
<keyword evidence="2" id="KW-0472">Membrane</keyword>
<dbReference type="OrthoDB" id="7510861at2"/>
<dbReference type="EMBL" id="BASZ01000002">
    <property type="protein sequence ID" value="GAD48210.1"/>
    <property type="molecule type" value="Genomic_DNA"/>
</dbReference>
<comment type="caution">
    <text evidence="4">The sequence shown here is derived from an EMBL/GenBank/DDBJ whole genome shotgun (WGS) entry which is preliminary data.</text>
</comment>